<dbReference type="OrthoDB" id="5767011at2"/>
<evidence type="ECO:0008006" key="3">
    <source>
        <dbReference type="Google" id="ProtNLM"/>
    </source>
</evidence>
<sequence length="151" mass="17289">MRDHRPTLTEEVIKNTKLGAIQEHAAAINKLNNTVLELLPKEIRRYCRVANCRDSQLVLEVANASIKMKLNYDRLYLLSQLRQRGFARLVNIEIKVSPELYKSEQLFVAEKDLPSRPPLSQATADNLTMLAEIAPDKIKQRLRNIAKLANK</sequence>
<dbReference type="AlphaFoldDB" id="U3CRH8"/>
<proteinExistence type="predicted"/>
<dbReference type="STRING" id="1219080.VEZ01S_38_00770"/>
<dbReference type="Proteomes" id="UP000016562">
    <property type="component" value="Unassembled WGS sequence"/>
</dbReference>
<evidence type="ECO:0000313" key="2">
    <source>
        <dbReference type="Proteomes" id="UP000016562"/>
    </source>
</evidence>
<dbReference type="EMBL" id="BATM01000038">
    <property type="protein sequence ID" value="GAD80688.1"/>
    <property type="molecule type" value="Genomic_DNA"/>
</dbReference>
<accession>U3CRH8</accession>
<gene>
    <name evidence="1" type="ORF">VEZ01S_38_00770</name>
</gene>
<dbReference type="Pfam" id="PF05258">
    <property type="entry name" value="DciA"/>
    <property type="match status" value="1"/>
</dbReference>
<reference evidence="1 2" key="1">
    <citation type="submission" date="2013-09" db="EMBL/GenBank/DDBJ databases">
        <title>Whole genome shotgun sequence of Vibrio ezurae NBRC 102218.</title>
        <authorList>
            <person name="Yoshida I."/>
            <person name="Hosoyama A."/>
            <person name="Numata M."/>
            <person name="Hashimoto M."/>
            <person name="Hosoyama Y."/>
            <person name="Tsuchikane K."/>
            <person name="Noguchi M."/>
            <person name="Hirakata S."/>
            <person name="Ichikawa N."/>
            <person name="Ohji S."/>
            <person name="Yamazoe A."/>
            <person name="Fujita N."/>
        </authorList>
    </citation>
    <scope>NUCLEOTIDE SEQUENCE [LARGE SCALE GENOMIC DNA]</scope>
    <source>
        <strain evidence="1 2">NBRC 102218</strain>
    </source>
</reference>
<protein>
    <recommendedName>
        <fullName evidence="3">DUF721 domain-containing protein</fullName>
    </recommendedName>
</protein>
<dbReference type="InterPro" id="IPR007922">
    <property type="entry name" value="DciA-like"/>
</dbReference>
<evidence type="ECO:0000313" key="1">
    <source>
        <dbReference type="EMBL" id="GAD80688.1"/>
    </source>
</evidence>
<comment type="caution">
    <text evidence="1">The sequence shown here is derived from an EMBL/GenBank/DDBJ whole genome shotgun (WGS) entry which is preliminary data.</text>
</comment>
<organism evidence="1 2">
    <name type="scientific">Vibrio ezurae NBRC 102218</name>
    <dbReference type="NCBI Taxonomy" id="1219080"/>
    <lineage>
        <taxon>Bacteria</taxon>
        <taxon>Pseudomonadati</taxon>
        <taxon>Pseudomonadota</taxon>
        <taxon>Gammaproteobacteria</taxon>
        <taxon>Vibrionales</taxon>
        <taxon>Vibrionaceae</taxon>
        <taxon>Vibrio</taxon>
    </lineage>
</organism>
<keyword evidence="2" id="KW-1185">Reference proteome</keyword>
<dbReference type="eggNOG" id="COG4701">
    <property type="taxonomic scope" value="Bacteria"/>
</dbReference>
<dbReference type="RefSeq" id="WP_021714390.1">
    <property type="nucleotide sequence ID" value="NZ_BATM01000038.1"/>
</dbReference>
<name>U3CRH8_9VIBR</name>